<evidence type="ECO:0000313" key="3">
    <source>
        <dbReference type="Proteomes" id="UP000237271"/>
    </source>
</evidence>
<evidence type="ECO:0000256" key="1">
    <source>
        <dbReference type="ARBA" id="ARBA00023172"/>
    </source>
</evidence>
<evidence type="ECO:0008006" key="4">
    <source>
        <dbReference type="Google" id="ProtNLM"/>
    </source>
</evidence>
<dbReference type="SUPFAM" id="SSF56349">
    <property type="entry name" value="DNA breaking-rejoining enzymes"/>
    <property type="match status" value="1"/>
</dbReference>
<dbReference type="Proteomes" id="UP000237271">
    <property type="component" value="Unassembled WGS sequence"/>
</dbReference>
<dbReference type="GO" id="GO:0006310">
    <property type="term" value="P:DNA recombination"/>
    <property type="evidence" value="ECO:0007669"/>
    <property type="project" value="UniProtKB-KW"/>
</dbReference>
<dbReference type="EMBL" id="NCKW01017025">
    <property type="protein sequence ID" value="POM59782.1"/>
    <property type="molecule type" value="Genomic_DNA"/>
</dbReference>
<accession>A0A2P4X2J6</accession>
<dbReference type="PANTHER" id="PTHR34605">
    <property type="entry name" value="PHAGE_INTEGRASE DOMAIN-CONTAINING PROTEIN"/>
    <property type="match status" value="1"/>
</dbReference>
<keyword evidence="1" id="KW-0233">DNA recombination</keyword>
<dbReference type="InterPro" id="IPR011010">
    <property type="entry name" value="DNA_brk_join_enz"/>
</dbReference>
<evidence type="ECO:0000313" key="2">
    <source>
        <dbReference type="EMBL" id="POM59782.1"/>
    </source>
</evidence>
<keyword evidence="3" id="KW-1185">Reference proteome</keyword>
<dbReference type="InterPro" id="IPR013762">
    <property type="entry name" value="Integrase-like_cat_sf"/>
</dbReference>
<dbReference type="GO" id="GO:0015074">
    <property type="term" value="P:DNA integration"/>
    <property type="evidence" value="ECO:0007669"/>
    <property type="project" value="InterPro"/>
</dbReference>
<dbReference type="GO" id="GO:0003677">
    <property type="term" value="F:DNA binding"/>
    <property type="evidence" value="ECO:0007669"/>
    <property type="project" value="InterPro"/>
</dbReference>
<dbReference type="PANTHER" id="PTHR34605:SF3">
    <property type="entry name" value="P CELL-TYPE AGGLUTINATION PROTEIN MAP4-LIKE-RELATED"/>
    <property type="match status" value="1"/>
</dbReference>
<reference evidence="2 3" key="1">
    <citation type="journal article" date="2017" name="Genome Biol. Evol.">
        <title>Phytophthora megakarya and P. palmivora, closely related causal agents of cacao black pod rot, underwent increases in genome sizes and gene numbers by different mechanisms.</title>
        <authorList>
            <person name="Ali S.S."/>
            <person name="Shao J."/>
            <person name="Lary D.J."/>
            <person name="Kronmiller B."/>
            <person name="Shen D."/>
            <person name="Strem M.D."/>
            <person name="Amoako-Attah I."/>
            <person name="Akrofi A.Y."/>
            <person name="Begoude B.A."/>
            <person name="Ten Hoopen G.M."/>
            <person name="Coulibaly K."/>
            <person name="Kebe B.I."/>
            <person name="Melnick R.L."/>
            <person name="Guiltinan M.J."/>
            <person name="Tyler B.M."/>
            <person name="Meinhardt L.W."/>
            <person name="Bailey B.A."/>
        </authorList>
    </citation>
    <scope>NUCLEOTIDE SEQUENCE [LARGE SCALE GENOMIC DNA]</scope>
    <source>
        <strain evidence="3">sbr112.9</strain>
    </source>
</reference>
<sequence length="376" mass="42447">MNCSSLEGQDDLRCRALSQARHRLHFTAYALRWKKWRTYCCDVHPSSERMQQIEEKTEQLKRASIAEGTLGRYSKNFKHWESFCTEFGFRVWIDKLPRAQQSRMVGLFVELCASEGHNRSDKGNIYQTFDGKMAAMAFAHKVVRNARIDFHDPEFELIAQGYKRSNSQVDRKQPVTTPMLLKMWEFLGEPDRQATLLWGSIMLRAWGPGTIDNSTGLGRTHCIKATNVILRDSQGHQVKPEGKGIRSVEVVFQSHKGDRIGQGVTIRHYKSDNALICPVEASQRCLSVRGSWEAEGKKLGPYLTSIPSTKTLKKSQVADLIKAAAASMGRTRKDYSTHSPRIGSACALLAAGISDLVIRLMGRWASWCFTVYQAAT</sequence>
<dbReference type="AlphaFoldDB" id="A0A2P4X2J6"/>
<gene>
    <name evidence="2" type="ORF">PHPALM_31443</name>
</gene>
<dbReference type="OrthoDB" id="123193at2759"/>
<organism evidence="2 3">
    <name type="scientific">Phytophthora palmivora</name>
    <dbReference type="NCBI Taxonomy" id="4796"/>
    <lineage>
        <taxon>Eukaryota</taxon>
        <taxon>Sar</taxon>
        <taxon>Stramenopiles</taxon>
        <taxon>Oomycota</taxon>
        <taxon>Peronosporomycetes</taxon>
        <taxon>Peronosporales</taxon>
        <taxon>Peronosporaceae</taxon>
        <taxon>Phytophthora</taxon>
    </lineage>
</organism>
<dbReference type="Gene3D" id="1.10.443.10">
    <property type="entry name" value="Intergrase catalytic core"/>
    <property type="match status" value="1"/>
</dbReference>
<protein>
    <recommendedName>
        <fullName evidence="4">Tyr recombinase domain-containing protein</fullName>
    </recommendedName>
</protein>
<dbReference type="InterPro" id="IPR052925">
    <property type="entry name" value="Phage_Integrase-like_Recomb"/>
</dbReference>
<name>A0A2P4X2J6_9STRA</name>
<proteinExistence type="predicted"/>
<comment type="caution">
    <text evidence="2">The sequence shown here is derived from an EMBL/GenBank/DDBJ whole genome shotgun (WGS) entry which is preliminary data.</text>
</comment>